<evidence type="ECO:0000256" key="4">
    <source>
        <dbReference type="ARBA" id="ARBA00022806"/>
    </source>
</evidence>
<keyword evidence="12" id="KW-1185">Reference proteome</keyword>
<evidence type="ECO:0000256" key="2">
    <source>
        <dbReference type="ARBA" id="ARBA00022741"/>
    </source>
</evidence>
<dbReference type="InterPro" id="IPR004589">
    <property type="entry name" value="DNA_helicase_ATP-dep_RecQ"/>
</dbReference>
<dbReference type="PROSITE" id="PS51192">
    <property type="entry name" value="HELICASE_ATP_BIND_1"/>
    <property type="match status" value="1"/>
</dbReference>
<keyword evidence="5 7" id="KW-0067">ATP-binding</keyword>
<dbReference type="GO" id="GO:0005694">
    <property type="term" value="C:chromosome"/>
    <property type="evidence" value="ECO:0007669"/>
    <property type="project" value="TreeGrafter"/>
</dbReference>
<dbReference type="PROSITE" id="PS51194">
    <property type="entry name" value="HELICASE_CTER"/>
    <property type="match status" value="1"/>
</dbReference>
<dbReference type="SMART" id="SM00487">
    <property type="entry name" value="DEXDc"/>
    <property type="match status" value="1"/>
</dbReference>
<protein>
    <recommendedName>
        <fullName evidence="7">ATP-dependent DNA helicase</fullName>
        <ecNumber evidence="7">5.6.2.4</ecNumber>
    </recommendedName>
</protein>
<keyword evidence="2 7" id="KW-0547">Nucleotide-binding</keyword>
<comment type="catalytic activity">
    <reaction evidence="7">
        <text>ATP + H2O = ADP + phosphate + H(+)</text>
        <dbReference type="Rhea" id="RHEA:13065"/>
        <dbReference type="ChEBI" id="CHEBI:15377"/>
        <dbReference type="ChEBI" id="CHEBI:15378"/>
        <dbReference type="ChEBI" id="CHEBI:30616"/>
        <dbReference type="ChEBI" id="CHEBI:43474"/>
        <dbReference type="ChEBI" id="CHEBI:456216"/>
    </reaction>
</comment>
<reference evidence="11 12" key="1">
    <citation type="submission" date="2016-03" db="EMBL/GenBank/DDBJ databases">
        <authorList>
            <person name="Ploux O."/>
        </authorList>
    </citation>
    <scope>NUCLEOTIDE SEQUENCE [LARGE SCALE GENOMIC DNA]</scope>
    <source>
        <strain evidence="11 12">UAMH 11012</strain>
    </source>
</reference>
<evidence type="ECO:0000259" key="10">
    <source>
        <dbReference type="PROSITE" id="PS51194"/>
    </source>
</evidence>
<comment type="catalytic activity">
    <reaction evidence="6 7">
        <text>Couples ATP hydrolysis with the unwinding of duplex DNA by translocating in the 3'-5' direction.</text>
        <dbReference type="EC" id="5.6.2.4"/>
    </reaction>
</comment>
<dbReference type="GO" id="GO:0005634">
    <property type="term" value="C:nucleus"/>
    <property type="evidence" value="ECO:0007669"/>
    <property type="project" value="UniProtKB-SubCell"/>
</dbReference>
<feature type="compositionally biased region" description="Acidic residues" evidence="8">
    <location>
        <begin position="1"/>
        <end position="18"/>
    </location>
</feature>
<dbReference type="GO" id="GO:0005524">
    <property type="term" value="F:ATP binding"/>
    <property type="evidence" value="ECO:0007669"/>
    <property type="project" value="UniProtKB-KW"/>
</dbReference>
<dbReference type="Proteomes" id="UP000184330">
    <property type="component" value="Unassembled WGS sequence"/>
</dbReference>
<accession>A0A1L7XWN2</accession>
<comment type="similarity">
    <text evidence="1 7">Belongs to the helicase family. RecQ subfamily.</text>
</comment>
<evidence type="ECO:0000256" key="3">
    <source>
        <dbReference type="ARBA" id="ARBA00022801"/>
    </source>
</evidence>
<evidence type="ECO:0000313" key="11">
    <source>
        <dbReference type="EMBL" id="CZR69417.1"/>
    </source>
</evidence>
<sequence length="769" mass="85688">MKREEDDEFDFDSSDEAELVALSQSQDVNPQGTNVLSTSTPRSMKRKSSSSPPPAKRIAIESIDWPSATKTLQKSFGMKEFRLKQKAVISRILGGESAAVVFPTGGGKSLCFQIPALCFSEDDERAGERGQGEHGITLVVSPLIALMKDQCDALVRRGIRAAAFDSTKTREEYLATCDMLKAGELKLLYCAPERLNNEGFIEQMKHVRGGIRLLAVDEAHCISEWGHAFRPDYLKIARFAQEICAERVVCLTATATPRVASDICKAFDIDENVGLFRTSTYRPNLQLLAESGKDKKELLPKLFKFLKDNPGPTIVYVTLQKHTEDMALELKRQGFRARSFHAGMDAATKANLQDDFMRSDDLIIVATIAFGMGIDKADIRNVVHFNIPQSLESYSQEIGRAGRDGKVSKCMFYVCGEDLHLREMFARGDLPSKEGIRGVLQEIFSVGNTNQPIGSDLQFNHYAQEREYDIRTTTLKNIYAQLELTYELIRATTPIYTKYTWKGGPGLQATLNKDKSPVGVAIRNHSKFGKSLYTFDMDSAIAASGLQRGDVLKKLQNLHDDGELELKPAGVMNVYKVMQKLPKTAPEVEKLVGAIYDILQKREQEAMERTDEMLKLITGEACFSRSLAQHFGDGLLDGKKECGHCTWCMTHKAVEQEMPPPVPFNFPAWKAVLAAVEPRDDARLIAKVAFGMSSPRISYELKLSRHDAFGSMADHDFMVCKTPSSIWAILTWSGPLAHGRIRVLQGQSIGRCILEAYPSKGYYLEVIST</sequence>
<comment type="subcellular location">
    <subcellularLocation>
        <location evidence="7">Nucleus</location>
    </subcellularLocation>
</comment>
<dbReference type="EMBL" id="FJOG01000070">
    <property type="protein sequence ID" value="CZR69417.1"/>
    <property type="molecule type" value="Genomic_DNA"/>
</dbReference>
<evidence type="ECO:0000256" key="8">
    <source>
        <dbReference type="SAM" id="MobiDB-lite"/>
    </source>
</evidence>
<evidence type="ECO:0000256" key="6">
    <source>
        <dbReference type="ARBA" id="ARBA00034617"/>
    </source>
</evidence>
<keyword evidence="3 7" id="KW-0378">Hydrolase</keyword>
<dbReference type="GO" id="GO:0016787">
    <property type="term" value="F:hydrolase activity"/>
    <property type="evidence" value="ECO:0007669"/>
    <property type="project" value="UniProtKB-KW"/>
</dbReference>
<name>A0A1L7XWN2_9HELO</name>
<dbReference type="EC" id="5.6.2.4" evidence="7"/>
<gene>
    <name evidence="11" type="ORF">PAC_19317</name>
</gene>
<dbReference type="Gene3D" id="1.10.10.10">
    <property type="entry name" value="Winged helix-like DNA-binding domain superfamily/Winged helix DNA-binding domain"/>
    <property type="match status" value="1"/>
</dbReference>
<dbReference type="Pfam" id="PF00270">
    <property type="entry name" value="DEAD"/>
    <property type="match status" value="1"/>
</dbReference>
<dbReference type="InterPro" id="IPR027417">
    <property type="entry name" value="P-loop_NTPase"/>
</dbReference>
<evidence type="ECO:0000256" key="7">
    <source>
        <dbReference type="RuleBase" id="RU364117"/>
    </source>
</evidence>
<feature type="compositionally biased region" description="Polar residues" evidence="8">
    <location>
        <begin position="22"/>
        <end position="36"/>
    </location>
</feature>
<dbReference type="GO" id="GO:0005737">
    <property type="term" value="C:cytoplasm"/>
    <property type="evidence" value="ECO:0007669"/>
    <property type="project" value="TreeGrafter"/>
</dbReference>
<dbReference type="Pfam" id="PF00271">
    <property type="entry name" value="Helicase_C"/>
    <property type="match status" value="1"/>
</dbReference>
<dbReference type="SUPFAM" id="SSF52540">
    <property type="entry name" value="P-loop containing nucleoside triphosphate hydrolases"/>
    <property type="match status" value="1"/>
</dbReference>
<keyword evidence="7" id="KW-0539">Nucleus</keyword>
<proteinExistence type="inferred from homology"/>
<dbReference type="InterPro" id="IPR032284">
    <property type="entry name" value="RecQ_Zn-bd"/>
</dbReference>
<dbReference type="PANTHER" id="PTHR13710">
    <property type="entry name" value="DNA HELICASE RECQ FAMILY MEMBER"/>
    <property type="match status" value="1"/>
</dbReference>
<feature type="region of interest" description="Disordered" evidence="8">
    <location>
        <begin position="1"/>
        <end position="57"/>
    </location>
</feature>
<dbReference type="OrthoDB" id="10261556at2759"/>
<dbReference type="GO" id="GO:0043138">
    <property type="term" value="F:3'-5' DNA helicase activity"/>
    <property type="evidence" value="ECO:0007669"/>
    <property type="project" value="UniProtKB-EC"/>
</dbReference>
<dbReference type="InterPro" id="IPR011545">
    <property type="entry name" value="DEAD/DEAH_box_helicase_dom"/>
</dbReference>
<dbReference type="NCBIfam" id="TIGR00614">
    <property type="entry name" value="recQ_fam"/>
    <property type="match status" value="1"/>
</dbReference>
<dbReference type="Pfam" id="PF16124">
    <property type="entry name" value="RecQ_Zn_bind"/>
    <property type="match status" value="1"/>
</dbReference>
<keyword evidence="4 7" id="KW-0347">Helicase</keyword>
<dbReference type="AlphaFoldDB" id="A0A1L7XWN2"/>
<evidence type="ECO:0000256" key="1">
    <source>
        <dbReference type="ARBA" id="ARBA00005446"/>
    </source>
</evidence>
<dbReference type="STRING" id="576137.A0A1L7XWN2"/>
<dbReference type="Gene3D" id="3.40.50.300">
    <property type="entry name" value="P-loop containing nucleotide triphosphate hydrolases"/>
    <property type="match status" value="2"/>
</dbReference>
<dbReference type="PANTHER" id="PTHR13710:SF120">
    <property type="entry name" value="BIFUNCTIONAL 3'-5' EXONUCLEASE_ATP-DEPENDENT HELICASE WRN"/>
    <property type="match status" value="1"/>
</dbReference>
<evidence type="ECO:0000313" key="12">
    <source>
        <dbReference type="Proteomes" id="UP000184330"/>
    </source>
</evidence>
<dbReference type="CDD" id="cd18018">
    <property type="entry name" value="DEXHc_RecQ4-like"/>
    <property type="match status" value="1"/>
</dbReference>
<dbReference type="InterPro" id="IPR036388">
    <property type="entry name" value="WH-like_DNA-bd_sf"/>
</dbReference>
<dbReference type="GO" id="GO:0003676">
    <property type="term" value="F:nucleic acid binding"/>
    <property type="evidence" value="ECO:0007669"/>
    <property type="project" value="InterPro"/>
</dbReference>
<dbReference type="GO" id="GO:0009378">
    <property type="term" value="F:four-way junction helicase activity"/>
    <property type="evidence" value="ECO:0007669"/>
    <property type="project" value="TreeGrafter"/>
</dbReference>
<dbReference type="InterPro" id="IPR014001">
    <property type="entry name" value="Helicase_ATP-bd"/>
</dbReference>
<organism evidence="11 12">
    <name type="scientific">Phialocephala subalpina</name>
    <dbReference type="NCBI Taxonomy" id="576137"/>
    <lineage>
        <taxon>Eukaryota</taxon>
        <taxon>Fungi</taxon>
        <taxon>Dikarya</taxon>
        <taxon>Ascomycota</taxon>
        <taxon>Pezizomycotina</taxon>
        <taxon>Leotiomycetes</taxon>
        <taxon>Helotiales</taxon>
        <taxon>Mollisiaceae</taxon>
        <taxon>Phialocephala</taxon>
        <taxon>Phialocephala fortinii species complex</taxon>
    </lineage>
</organism>
<dbReference type="InterPro" id="IPR001650">
    <property type="entry name" value="Helicase_C-like"/>
</dbReference>
<dbReference type="SMART" id="SM00490">
    <property type="entry name" value="HELICc"/>
    <property type="match status" value="1"/>
</dbReference>
<evidence type="ECO:0000259" key="9">
    <source>
        <dbReference type="PROSITE" id="PS51192"/>
    </source>
</evidence>
<dbReference type="GO" id="GO:0000724">
    <property type="term" value="P:double-strand break repair via homologous recombination"/>
    <property type="evidence" value="ECO:0007669"/>
    <property type="project" value="TreeGrafter"/>
</dbReference>
<feature type="domain" description="Helicase C-terminal" evidence="10">
    <location>
        <begin position="298"/>
        <end position="444"/>
    </location>
</feature>
<evidence type="ECO:0000256" key="5">
    <source>
        <dbReference type="ARBA" id="ARBA00022840"/>
    </source>
</evidence>
<feature type="domain" description="Helicase ATP-binding" evidence="9">
    <location>
        <begin position="89"/>
        <end position="273"/>
    </location>
</feature>